<dbReference type="PANTHER" id="PTHR11059">
    <property type="entry name" value="DNA REPAIR PROTEIN RECN"/>
    <property type="match status" value="1"/>
</dbReference>
<dbReference type="InterPro" id="IPR003395">
    <property type="entry name" value="RecF/RecN/SMC_N"/>
</dbReference>
<dbReference type="PIRSF" id="PIRSF003128">
    <property type="entry name" value="RecN"/>
    <property type="match status" value="1"/>
</dbReference>
<feature type="coiled-coil region" evidence="10">
    <location>
        <begin position="193"/>
        <end position="230"/>
    </location>
</feature>
<sequence length="562" mass="62503">MLTHLSISHFAIVDQLDLDIPRGMSVITGETGAGKSIMLDALSLTLGSRADSDCVRTGCERADIRATFDINSLPEALQWLKARDLEADNECILRRVITKDGRSRGYINGTPSPLSDLRQLGQFLIDIHAQHEHQSLLRPSTHLKLLDEYAGNQKLSTQVREGWQKWRQLQDRIVSLQTQSKDQDARIQLLQYQNEELDRLSISEGEVEALEQEQKQLSNAEASLYTYQQVVNLCSESDNGNILHSLTLCQQLLAELGSDIPQLQDTQDMLATAQIQVEEATGELNRFVDNFEADPARLAEITERLSTVYTLARKHHVAPEELHQFHAELQQELESMQCSDEIIEELETELDSIQKQYQTLATKLSDKRRKSANRLNKAVSKHIHELGMPAGQFIVDINPLSGEPQALGMEEVRFLVSTNPGTPPRPMDKVASGGELSRISLAIQVITAKTSGISTLVFDEVDVGIGGGTAEIVGRLLRELGDQGQVLCVTHQPQVASQGHTHLHVSKKLRKDSTRTHINTLQGEDRTKEVARMLGGVEMTEQTLAHAREMISLSSPAQEAVH</sequence>
<protein>
    <recommendedName>
        <fullName evidence="3 9">DNA repair protein RecN</fullName>
    </recommendedName>
    <alternativeName>
        <fullName evidence="8 9">Recombination protein N</fullName>
    </alternativeName>
</protein>
<feature type="coiled-coil region" evidence="10">
    <location>
        <begin position="263"/>
        <end position="290"/>
    </location>
</feature>
<proteinExistence type="inferred from homology"/>
<feature type="coiled-coil region" evidence="10">
    <location>
        <begin position="329"/>
        <end position="370"/>
    </location>
</feature>
<keyword evidence="10" id="KW-0175">Coiled coil</keyword>
<keyword evidence="5 9" id="KW-0227">DNA damage</keyword>
<dbReference type="NCBIfam" id="NF008121">
    <property type="entry name" value="PRK10869.1"/>
    <property type="match status" value="1"/>
</dbReference>
<evidence type="ECO:0000256" key="9">
    <source>
        <dbReference type="PIRNR" id="PIRNR003128"/>
    </source>
</evidence>
<evidence type="ECO:0000256" key="8">
    <source>
        <dbReference type="ARBA" id="ARBA00033408"/>
    </source>
</evidence>
<comment type="similarity">
    <text evidence="2 9">Belongs to the RecN family.</text>
</comment>
<comment type="function">
    <text evidence="1 9">May be involved in recombinational repair of damaged DNA.</text>
</comment>
<keyword evidence="13" id="KW-1185">Reference proteome</keyword>
<keyword evidence="6" id="KW-0067">ATP-binding</keyword>
<evidence type="ECO:0000313" key="13">
    <source>
        <dbReference type="Proteomes" id="UP001203338"/>
    </source>
</evidence>
<keyword evidence="4" id="KW-0547">Nucleotide-binding</keyword>
<evidence type="ECO:0000256" key="5">
    <source>
        <dbReference type="ARBA" id="ARBA00022763"/>
    </source>
</evidence>
<evidence type="ECO:0000259" key="11">
    <source>
        <dbReference type="Pfam" id="PF02463"/>
    </source>
</evidence>
<comment type="caution">
    <text evidence="12">The sequence shown here is derived from an EMBL/GenBank/DDBJ whole genome shotgun (WGS) entry which is preliminary data.</text>
</comment>
<keyword evidence="7 9" id="KW-0234">DNA repair</keyword>
<dbReference type="PANTHER" id="PTHR11059:SF0">
    <property type="entry name" value="DNA REPAIR PROTEIN RECN"/>
    <property type="match status" value="1"/>
</dbReference>
<evidence type="ECO:0000256" key="1">
    <source>
        <dbReference type="ARBA" id="ARBA00003618"/>
    </source>
</evidence>
<dbReference type="NCBIfam" id="TIGR00634">
    <property type="entry name" value="recN"/>
    <property type="match status" value="1"/>
</dbReference>
<dbReference type="EMBL" id="JAMFLX010000009">
    <property type="protein sequence ID" value="MCL6270000.1"/>
    <property type="molecule type" value="Genomic_DNA"/>
</dbReference>
<name>A0ABT0PF63_9GAMM</name>
<organism evidence="12 13">
    <name type="scientific">Parendozoicomonas callyspongiae</name>
    <dbReference type="NCBI Taxonomy" id="2942213"/>
    <lineage>
        <taxon>Bacteria</taxon>
        <taxon>Pseudomonadati</taxon>
        <taxon>Pseudomonadota</taxon>
        <taxon>Gammaproteobacteria</taxon>
        <taxon>Oceanospirillales</taxon>
        <taxon>Endozoicomonadaceae</taxon>
        <taxon>Parendozoicomonas</taxon>
    </lineage>
</organism>
<reference evidence="12 13" key="1">
    <citation type="submission" date="2022-05" db="EMBL/GenBank/DDBJ databases">
        <authorList>
            <person name="Park J.-S."/>
        </authorList>
    </citation>
    <scope>NUCLEOTIDE SEQUENCE [LARGE SCALE GENOMIC DNA]</scope>
    <source>
        <strain evidence="12 13">2012CJ34-2</strain>
    </source>
</reference>
<accession>A0ABT0PF63</accession>
<dbReference type="InterPro" id="IPR004604">
    <property type="entry name" value="DNA_recomb/repair_RecN"/>
</dbReference>
<evidence type="ECO:0000256" key="7">
    <source>
        <dbReference type="ARBA" id="ARBA00023204"/>
    </source>
</evidence>
<evidence type="ECO:0000256" key="10">
    <source>
        <dbReference type="SAM" id="Coils"/>
    </source>
</evidence>
<dbReference type="CDD" id="cd03241">
    <property type="entry name" value="ABC_RecN"/>
    <property type="match status" value="2"/>
</dbReference>
<dbReference type="SUPFAM" id="SSF52540">
    <property type="entry name" value="P-loop containing nucleoside triphosphate hydrolases"/>
    <property type="match status" value="1"/>
</dbReference>
<evidence type="ECO:0000256" key="6">
    <source>
        <dbReference type="ARBA" id="ARBA00022840"/>
    </source>
</evidence>
<evidence type="ECO:0000256" key="4">
    <source>
        <dbReference type="ARBA" id="ARBA00022741"/>
    </source>
</evidence>
<dbReference type="Gene3D" id="3.40.50.300">
    <property type="entry name" value="P-loop containing nucleotide triphosphate hydrolases"/>
    <property type="match status" value="2"/>
</dbReference>
<evidence type="ECO:0000313" key="12">
    <source>
        <dbReference type="EMBL" id="MCL6270000.1"/>
    </source>
</evidence>
<dbReference type="RefSeq" id="WP_249699139.1">
    <property type="nucleotide sequence ID" value="NZ_JAMFLX010000009.1"/>
</dbReference>
<dbReference type="Pfam" id="PF02463">
    <property type="entry name" value="SMC_N"/>
    <property type="match status" value="1"/>
</dbReference>
<feature type="domain" description="RecF/RecN/SMC N-terminal" evidence="11">
    <location>
        <begin position="2"/>
        <end position="508"/>
    </location>
</feature>
<evidence type="ECO:0000256" key="2">
    <source>
        <dbReference type="ARBA" id="ARBA00009441"/>
    </source>
</evidence>
<dbReference type="InterPro" id="IPR027417">
    <property type="entry name" value="P-loop_NTPase"/>
</dbReference>
<dbReference type="Proteomes" id="UP001203338">
    <property type="component" value="Unassembled WGS sequence"/>
</dbReference>
<gene>
    <name evidence="12" type="primary">recN</name>
    <name evidence="12" type="ORF">M3P05_08625</name>
</gene>
<evidence type="ECO:0000256" key="3">
    <source>
        <dbReference type="ARBA" id="ARBA00021315"/>
    </source>
</evidence>